<dbReference type="GO" id="GO:0004867">
    <property type="term" value="F:serine-type endopeptidase inhibitor activity"/>
    <property type="evidence" value="ECO:0007669"/>
    <property type="project" value="UniProtKB-KW"/>
</dbReference>
<evidence type="ECO:0000256" key="7">
    <source>
        <dbReference type="ARBA" id="ARBA00023157"/>
    </source>
</evidence>
<dbReference type="InterPro" id="IPR050098">
    <property type="entry name" value="TFPI/VKTCI-like"/>
</dbReference>
<evidence type="ECO:0000259" key="9">
    <source>
        <dbReference type="PROSITE" id="PS50279"/>
    </source>
</evidence>
<evidence type="ECO:0000256" key="2">
    <source>
        <dbReference type="ARBA" id="ARBA00004613"/>
    </source>
</evidence>
<evidence type="ECO:0000256" key="6">
    <source>
        <dbReference type="ARBA" id="ARBA00022900"/>
    </source>
</evidence>
<dbReference type="SMART" id="SM00131">
    <property type="entry name" value="KU"/>
    <property type="match status" value="1"/>
</dbReference>
<evidence type="ECO:0000256" key="8">
    <source>
        <dbReference type="ARBA" id="ARBA00023331"/>
    </source>
</evidence>
<dbReference type="OMA" id="APECNEP"/>
<gene>
    <name evidence="10" type="ORF">NEMVEDRAFT_v1g114134</name>
</gene>
<dbReference type="PANTHER" id="PTHR10083:SF381">
    <property type="entry name" value="BPTI_KUNITZ INHIBITOR DOMAIN-CONTAINING PROTEIN"/>
    <property type="match status" value="1"/>
</dbReference>
<evidence type="ECO:0000256" key="5">
    <source>
        <dbReference type="ARBA" id="ARBA00022690"/>
    </source>
</evidence>
<reference evidence="10 11" key="1">
    <citation type="journal article" date="2007" name="Science">
        <title>Sea anemone genome reveals ancestral eumetazoan gene repertoire and genomic organization.</title>
        <authorList>
            <person name="Putnam N.H."/>
            <person name="Srivastava M."/>
            <person name="Hellsten U."/>
            <person name="Dirks B."/>
            <person name="Chapman J."/>
            <person name="Salamov A."/>
            <person name="Terry A."/>
            <person name="Shapiro H."/>
            <person name="Lindquist E."/>
            <person name="Kapitonov V.V."/>
            <person name="Jurka J."/>
            <person name="Genikhovich G."/>
            <person name="Grigoriev I.V."/>
            <person name="Lucas S.M."/>
            <person name="Steele R.E."/>
            <person name="Finnerty J.R."/>
            <person name="Technau U."/>
            <person name="Martindale M.Q."/>
            <person name="Rokhsar D.S."/>
        </authorList>
    </citation>
    <scope>NUCLEOTIDE SEQUENCE [LARGE SCALE GENOMIC DNA]</scope>
    <source>
        <strain evidence="11">CH2 X CH6</strain>
    </source>
</reference>
<dbReference type="Pfam" id="PF00014">
    <property type="entry name" value="Kunitz_BPTI"/>
    <property type="match status" value="1"/>
</dbReference>
<keyword evidence="6" id="KW-0722">Serine protease inhibitor</keyword>
<organism evidence="10 11">
    <name type="scientific">Nematostella vectensis</name>
    <name type="common">Starlet sea anemone</name>
    <dbReference type="NCBI Taxonomy" id="45351"/>
    <lineage>
        <taxon>Eukaryota</taxon>
        <taxon>Metazoa</taxon>
        <taxon>Cnidaria</taxon>
        <taxon>Anthozoa</taxon>
        <taxon>Hexacorallia</taxon>
        <taxon>Actiniaria</taxon>
        <taxon>Edwardsiidae</taxon>
        <taxon>Nematostella</taxon>
    </lineage>
</organism>
<dbReference type="InterPro" id="IPR002223">
    <property type="entry name" value="Kunitz_BPTI"/>
</dbReference>
<keyword evidence="11" id="KW-1185">Reference proteome</keyword>
<dbReference type="Proteomes" id="UP000001593">
    <property type="component" value="Unassembled WGS sequence"/>
</dbReference>
<dbReference type="FunFam" id="4.10.410.10:FF:000021">
    <property type="entry name" value="Serine protease inhibitor, putative"/>
    <property type="match status" value="1"/>
</dbReference>
<keyword evidence="4" id="KW-0964">Secreted</keyword>
<dbReference type="PROSITE" id="PS50279">
    <property type="entry name" value="BPTI_KUNITZ_2"/>
    <property type="match status" value="1"/>
</dbReference>
<evidence type="ECO:0000256" key="3">
    <source>
        <dbReference type="ARBA" id="ARBA00007226"/>
    </source>
</evidence>
<dbReference type="HOGENOM" id="CLU_164133_3_0_1"/>
<dbReference type="Gene3D" id="4.10.410.10">
    <property type="entry name" value="Pancreatic trypsin inhibitor Kunitz domain"/>
    <property type="match status" value="1"/>
</dbReference>
<evidence type="ECO:0000256" key="4">
    <source>
        <dbReference type="ARBA" id="ARBA00022525"/>
    </source>
</evidence>
<dbReference type="PRINTS" id="PR00759">
    <property type="entry name" value="BASICPTASE"/>
</dbReference>
<dbReference type="InParanoid" id="A7SDB9"/>
<accession>A7SDB9</accession>
<dbReference type="PANTHER" id="PTHR10083">
    <property type="entry name" value="KUNITZ-TYPE PROTEASE INHIBITOR-RELATED"/>
    <property type="match status" value="1"/>
</dbReference>
<feature type="domain" description="BPTI/Kunitz inhibitor" evidence="9">
    <location>
        <begin position="13"/>
        <end position="63"/>
    </location>
</feature>
<dbReference type="GO" id="GO:0005576">
    <property type="term" value="C:extracellular region"/>
    <property type="evidence" value="ECO:0007669"/>
    <property type="project" value="UniProtKB-SubCell"/>
</dbReference>
<dbReference type="EMBL" id="DS469629">
    <property type="protein sequence ID" value="EDO38284.1"/>
    <property type="molecule type" value="Genomic_DNA"/>
</dbReference>
<dbReference type="MEROPS" id="I02.955"/>
<keyword evidence="5" id="KW-0646">Protease inhibitor</keyword>
<protein>
    <recommendedName>
        <fullName evidence="9">BPTI/Kunitz inhibitor domain-containing protein</fullName>
    </recommendedName>
</protein>
<name>A7SDB9_NEMVE</name>
<comment type="subcellular location">
    <subcellularLocation>
        <location evidence="1">Nematocyst</location>
    </subcellularLocation>
    <subcellularLocation>
        <location evidence="2">Secreted</location>
    </subcellularLocation>
</comment>
<dbReference type="InterPro" id="IPR036880">
    <property type="entry name" value="Kunitz_BPTI_sf"/>
</dbReference>
<proteinExistence type="inferred from homology"/>
<evidence type="ECO:0000256" key="1">
    <source>
        <dbReference type="ARBA" id="ARBA00004532"/>
    </source>
</evidence>
<dbReference type="CDD" id="cd00109">
    <property type="entry name" value="Kunitz-type"/>
    <property type="match status" value="1"/>
</dbReference>
<dbReference type="InterPro" id="IPR020901">
    <property type="entry name" value="Prtase_inh_Kunz-CS"/>
</dbReference>
<dbReference type="PROSITE" id="PS00280">
    <property type="entry name" value="BPTI_KUNITZ_1"/>
    <property type="match status" value="1"/>
</dbReference>
<evidence type="ECO:0000313" key="11">
    <source>
        <dbReference type="Proteomes" id="UP000001593"/>
    </source>
</evidence>
<keyword evidence="8" id="KW-0166">Nematocyst</keyword>
<dbReference type="eggNOG" id="KOG4597">
    <property type="taxonomic scope" value="Eukaryota"/>
</dbReference>
<evidence type="ECO:0000313" key="10">
    <source>
        <dbReference type="EMBL" id="EDO38284.1"/>
    </source>
</evidence>
<keyword evidence="7" id="KW-1015">Disulfide bond</keyword>
<dbReference type="PhylomeDB" id="A7SDB9"/>
<dbReference type="AlphaFoldDB" id="A7SDB9"/>
<dbReference type="GO" id="GO:0008200">
    <property type="term" value="F:ion channel inhibitor activity"/>
    <property type="evidence" value="ECO:0007669"/>
    <property type="project" value="UniProtKB-ARBA"/>
</dbReference>
<dbReference type="SUPFAM" id="SSF57362">
    <property type="entry name" value="BPTI-like"/>
    <property type="match status" value="1"/>
</dbReference>
<comment type="similarity">
    <text evidence="3">Belongs to the venom Kunitz-type family. Sea anemone type 2 potassium channel toxin subfamily.</text>
</comment>
<dbReference type="STRING" id="45351.A7SDB9"/>
<dbReference type="GO" id="GO:0042151">
    <property type="term" value="C:nematocyst"/>
    <property type="evidence" value="ECO:0007669"/>
    <property type="project" value="UniProtKB-SubCell"/>
</dbReference>
<sequence>MDVFISERIKSVCKLPKFAGPCMASIERFYYNAKIGKCQSFVFGGCLPNGNNFKTRKACEAKCML</sequence>